<dbReference type="Pfam" id="PF01753">
    <property type="entry name" value="zf-MYND"/>
    <property type="match status" value="1"/>
</dbReference>
<sequence>MVETSIDLGFIEECEPWLLVNKFFPSKVGGKPAWLDLKNIPKAKELECPHCNEPLVFLCQIYASNDEKEHCFHRTIFVFICRNGNCYKANDASTIRVFRSQLPLKNEFYSVKPPDESVESPPVKSPVRLCRVCGCHAFACCSKCKKEFYCTISHQKADWKARHRKECMDGVKVDDWENNLLFPEFELVIEEEILDEKPIETPEEAEKRRLREYEELVKKNQAGELSDIPLTEMEKYVDESDEDKAFTAFRERISKNKDQVVRYDRGGKPLWITSKNQIPIEDVPKCPICNGTRDFEFQIMPQLLNTLKHPELDWGIISVFTCAQDCDIGERYVQEFVYKQDIVKEEDENKIITENESE</sequence>
<dbReference type="GO" id="GO:0005737">
    <property type="term" value="C:cytoplasm"/>
    <property type="evidence" value="ECO:0007669"/>
    <property type="project" value="InterPro"/>
</dbReference>
<feature type="domain" description="MYND-type" evidence="5">
    <location>
        <begin position="130"/>
        <end position="167"/>
    </location>
</feature>
<accession>A0A336L768</accession>
<dbReference type="Gene3D" id="6.10.140.2220">
    <property type="match status" value="1"/>
</dbReference>
<evidence type="ECO:0000256" key="2">
    <source>
        <dbReference type="ARBA" id="ARBA00022771"/>
    </source>
</evidence>
<evidence type="ECO:0000256" key="4">
    <source>
        <dbReference type="PROSITE-ProRule" id="PRU00134"/>
    </source>
</evidence>
<dbReference type="PROSITE" id="PS01360">
    <property type="entry name" value="ZF_MYND_1"/>
    <property type="match status" value="1"/>
</dbReference>
<dbReference type="VEuPathDB" id="VectorBase:CSON005545"/>
<dbReference type="SUPFAM" id="SSF144232">
    <property type="entry name" value="HIT/MYND zinc finger-like"/>
    <property type="match status" value="1"/>
</dbReference>
<keyword evidence="2 4" id="KW-0863">Zinc-finger</keyword>
<proteinExistence type="predicted"/>
<dbReference type="PANTHER" id="PTHR12298:SF4">
    <property type="entry name" value="PROGRAMMED CELL DEATH PROTEIN 2"/>
    <property type="match status" value="1"/>
</dbReference>
<evidence type="ECO:0000256" key="3">
    <source>
        <dbReference type="ARBA" id="ARBA00022833"/>
    </source>
</evidence>
<evidence type="ECO:0000256" key="1">
    <source>
        <dbReference type="ARBA" id="ARBA00022723"/>
    </source>
</evidence>
<reference evidence="7" key="2">
    <citation type="submission" date="2018-07" db="EMBL/GenBank/DDBJ databases">
        <authorList>
            <person name="Quirk P.G."/>
            <person name="Krulwich T.A."/>
        </authorList>
    </citation>
    <scope>NUCLEOTIDE SEQUENCE</scope>
</reference>
<dbReference type="GO" id="GO:0008270">
    <property type="term" value="F:zinc ion binding"/>
    <property type="evidence" value="ECO:0007669"/>
    <property type="project" value="UniProtKB-KW"/>
</dbReference>
<name>A0A336L768_CULSO</name>
<dbReference type="PROSITE" id="PS50865">
    <property type="entry name" value="ZF_MYND_2"/>
    <property type="match status" value="1"/>
</dbReference>
<dbReference type="Pfam" id="PF04194">
    <property type="entry name" value="PDCD2_C"/>
    <property type="match status" value="1"/>
</dbReference>
<dbReference type="EMBL" id="UFQT01002182">
    <property type="protein sequence ID" value="SSX32871.1"/>
    <property type="molecule type" value="Genomic_DNA"/>
</dbReference>
<organism evidence="6">
    <name type="scientific">Culicoides sonorensis</name>
    <name type="common">Biting midge</name>
    <dbReference type="NCBI Taxonomy" id="179676"/>
    <lineage>
        <taxon>Eukaryota</taxon>
        <taxon>Metazoa</taxon>
        <taxon>Ecdysozoa</taxon>
        <taxon>Arthropoda</taxon>
        <taxon>Hexapoda</taxon>
        <taxon>Insecta</taxon>
        <taxon>Pterygota</taxon>
        <taxon>Neoptera</taxon>
        <taxon>Endopterygota</taxon>
        <taxon>Diptera</taxon>
        <taxon>Nematocera</taxon>
        <taxon>Chironomoidea</taxon>
        <taxon>Ceratopogonidae</taxon>
        <taxon>Ceratopogoninae</taxon>
        <taxon>Culicoides</taxon>
        <taxon>Monoculicoides</taxon>
    </lineage>
</organism>
<evidence type="ECO:0000313" key="7">
    <source>
        <dbReference type="EMBL" id="SSX32871.1"/>
    </source>
</evidence>
<dbReference type="InterPro" id="IPR002893">
    <property type="entry name" value="Znf_MYND"/>
</dbReference>
<reference evidence="6" key="1">
    <citation type="submission" date="2018-04" db="EMBL/GenBank/DDBJ databases">
        <authorList>
            <person name="Go L.Y."/>
            <person name="Mitchell J.A."/>
        </authorList>
    </citation>
    <scope>NUCLEOTIDE SEQUENCE</scope>
    <source>
        <tissue evidence="6">Whole organism</tissue>
    </source>
</reference>
<dbReference type="PANTHER" id="PTHR12298">
    <property type="entry name" value="PCDC2 PROGRAMMED CELL DEATH PROTEIN 2 -RELATED"/>
    <property type="match status" value="1"/>
</dbReference>
<protein>
    <submittedName>
        <fullName evidence="6">CSON005545 protein</fullName>
    </submittedName>
</protein>
<dbReference type="EMBL" id="UFQS01002182">
    <property type="protein sequence ID" value="SSX13440.1"/>
    <property type="molecule type" value="Genomic_DNA"/>
</dbReference>
<keyword evidence="1" id="KW-0479">Metal-binding</keyword>
<gene>
    <name evidence="6" type="primary">CSON005545</name>
</gene>
<dbReference type="GO" id="GO:0005634">
    <property type="term" value="C:nucleus"/>
    <property type="evidence" value="ECO:0007669"/>
    <property type="project" value="TreeGrafter"/>
</dbReference>
<keyword evidence="3" id="KW-0862">Zinc</keyword>
<dbReference type="InterPro" id="IPR007320">
    <property type="entry name" value="PDCD2_C"/>
</dbReference>
<evidence type="ECO:0000313" key="6">
    <source>
        <dbReference type="EMBL" id="SSX13440.1"/>
    </source>
</evidence>
<evidence type="ECO:0000259" key="5">
    <source>
        <dbReference type="PROSITE" id="PS50865"/>
    </source>
</evidence>
<dbReference type="OMA" id="TVYVFCC"/>
<dbReference type="AlphaFoldDB" id="A0A336L768"/>